<evidence type="ECO:0000256" key="2">
    <source>
        <dbReference type="ARBA" id="ARBA00022525"/>
    </source>
</evidence>
<reference evidence="15" key="2">
    <citation type="submission" date="2025-09" db="UniProtKB">
        <authorList>
            <consortium name="Ensembl"/>
        </authorList>
    </citation>
    <scope>IDENTIFICATION</scope>
</reference>
<dbReference type="InterPro" id="IPR001791">
    <property type="entry name" value="Laminin_G"/>
</dbReference>
<dbReference type="PROSITE" id="PS50025">
    <property type="entry name" value="LAM_G_DOMAIN"/>
    <property type="match status" value="5"/>
</dbReference>
<dbReference type="Ensembl" id="ENSGMOT00000067505.1">
    <property type="protein sequence ID" value="ENSGMOP00000042472.1"/>
    <property type="gene ID" value="ENSGMOG00000002243.2"/>
</dbReference>
<feature type="region of interest" description="Disordered" evidence="12">
    <location>
        <begin position="1352"/>
        <end position="1377"/>
    </location>
</feature>
<keyword evidence="3" id="KW-0272">Extracellular matrix</keyword>
<dbReference type="CDD" id="cd00110">
    <property type="entry name" value="LamG"/>
    <property type="match status" value="5"/>
</dbReference>
<evidence type="ECO:0000256" key="8">
    <source>
        <dbReference type="ARBA" id="ARBA00023180"/>
    </source>
</evidence>
<feature type="coiled-coil region" evidence="11">
    <location>
        <begin position="527"/>
        <end position="554"/>
    </location>
</feature>
<dbReference type="Pfam" id="PF00053">
    <property type="entry name" value="EGF_laminin"/>
    <property type="match status" value="4"/>
</dbReference>
<dbReference type="PROSITE" id="PS50027">
    <property type="entry name" value="EGF_LAM_2"/>
    <property type="match status" value="3"/>
</dbReference>
<name>A0A8C5B7W3_GADMO</name>
<dbReference type="PROSITE" id="PS01248">
    <property type="entry name" value="EGF_LAM_1"/>
    <property type="match status" value="1"/>
</dbReference>
<feature type="disulfide bond" evidence="10">
    <location>
        <begin position="141"/>
        <end position="150"/>
    </location>
</feature>
<reference evidence="15" key="1">
    <citation type="submission" date="2025-08" db="UniProtKB">
        <authorList>
            <consortium name="Ensembl"/>
        </authorList>
    </citation>
    <scope>IDENTIFICATION</scope>
</reference>
<feature type="domain" description="Laminin EGF-like" evidence="14">
    <location>
        <begin position="217"/>
        <end position="263"/>
    </location>
</feature>
<keyword evidence="16" id="KW-1185">Reference proteome</keyword>
<keyword evidence="2" id="KW-0964">Secreted</keyword>
<dbReference type="Proteomes" id="UP000694546">
    <property type="component" value="Chromosome 21"/>
</dbReference>
<keyword evidence="9 10" id="KW-0424">Laminin EGF-like domain</keyword>
<evidence type="ECO:0000256" key="10">
    <source>
        <dbReference type="PROSITE-ProRule" id="PRU00460"/>
    </source>
</evidence>
<feature type="domain" description="Laminin G" evidence="13">
    <location>
        <begin position="987"/>
        <end position="1167"/>
    </location>
</feature>
<dbReference type="SUPFAM" id="SSF57196">
    <property type="entry name" value="EGF/Laminin"/>
    <property type="match status" value="4"/>
</dbReference>
<keyword evidence="5" id="KW-0677">Repeat</keyword>
<keyword evidence="4" id="KW-0732">Signal</keyword>
<feature type="disulfide bond" evidence="10">
    <location>
        <begin position="153"/>
        <end position="167"/>
    </location>
</feature>
<accession>A0A8C5B7W3</accession>
<feature type="domain" description="Laminin G" evidence="13">
    <location>
        <begin position="1386"/>
        <end position="1549"/>
    </location>
</feature>
<evidence type="ECO:0000256" key="3">
    <source>
        <dbReference type="ARBA" id="ARBA00022530"/>
    </source>
</evidence>
<dbReference type="PRINTS" id="PR00011">
    <property type="entry name" value="EGFLAMININ"/>
</dbReference>
<evidence type="ECO:0000256" key="12">
    <source>
        <dbReference type="SAM" id="MobiDB-lite"/>
    </source>
</evidence>
<evidence type="ECO:0000256" key="9">
    <source>
        <dbReference type="ARBA" id="ARBA00023292"/>
    </source>
</evidence>
<keyword evidence="8" id="KW-0325">Glycoprotein</keyword>
<evidence type="ECO:0000256" key="11">
    <source>
        <dbReference type="SAM" id="Coils"/>
    </source>
</evidence>
<dbReference type="InterPro" id="IPR013320">
    <property type="entry name" value="ConA-like_dom_sf"/>
</dbReference>
<keyword evidence="11" id="KW-0175">Coiled coil</keyword>
<dbReference type="InterPro" id="IPR056863">
    <property type="entry name" value="LMN_ATRN_NET-like_EGF"/>
</dbReference>
<evidence type="ECO:0000313" key="15">
    <source>
        <dbReference type="Ensembl" id="ENSGMOP00000042472.1"/>
    </source>
</evidence>
<evidence type="ECO:0000259" key="13">
    <source>
        <dbReference type="PROSITE" id="PS50025"/>
    </source>
</evidence>
<dbReference type="SMART" id="SM00282">
    <property type="entry name" value="LamG"/>
    <property type="match status" value="5"/>
</dbReference>
<feature type="domain" description="Laminin G" evidence="13">
    <location>
        <begin position="1556"/>
        <end position="1729"/>
    </location>
</feature>
<feature type="domain" description="Laminin EGF-like" evidence="14">
    <location>
        <begin position="170"/>
        <end position="216"/>
    </location>
</feature>
<dbReference type="GO" id="GO:0043256">
    <property type="term" value="C:laminin complex"/>
    <property type="evidence" value="ECO:0007669"/>
    <property type="project" value="UniProtKB-ARBA"/>
</dbReference>
<evidence type="ECO:0000256" key="6">
    <source>
        <dbReference type="ARBA" id="ARBA00022869"/>
    </source>
</evidence>
<dbReference type="InterPro" id="IPR050372">
    <property type="entry name" value="Neurexin-related_CASP"/>
</dbReference>
<proteinExistence type="predicted"/>
<evidence type="ECO:0000259" key="14">
    <source>
        <dbReference type="PROSITE" id="PS50027"/>
    </source>
</evidence>
<feature type="disulfide bond" evidence="10">
    <location>
        <begin position="237"/>
        <end position="246"/>
    </location>
</feature>
<dbReference type="CDD" id="cd00055">
    <property type="entry name" value="EGF_Lam"/>
    <property type="match status" value="4"/>
</dbReference>
<dbReference type="PANTHER" id="PTHR15036:SF47">
    <property type="entry name" value="LAMININ SUBUNIT ALPHA-4"/>
    <property type="match status" value="1"/>
</dbReference>
<dbReference type="PANTHER" id="PTHR15036">
    <property type="entry name" value="PIKACHURIN-LIKE PROTEIN"/>
    <property type="match status" value="1"/>
</dbReference>
<organism evidence="15 16">
    <name type="scientific">Gadus morhua</name>
    <name type="common">Atlantic cod</name>
    <dbReference type="NCBI Taxonomy" id="8049"/>
    <lineage>
        <taxon>Eukaryota</taxon>
        <taxon>Metazoa</taxon>
        <taxon>Chordata</taxon>
        <taxon>Craniata</taxon>
        <taxon>Vertebrata</taxon>
        <taxon>Euteleostomi</taxon>
        <taxon>Actinopterygii</taxon>
        <taxon>Neopterygii</taxon>
        <taxon>Teleostei</taxon>
        <taxon>Neoteleostei</taxon>
        <taxon>Acanthomorphata</taxon>
        <taxon>Zeiogadaria</taxon>
        <taxon>Gadariae</taxon>
        <taxon>Gadiformes</taxon>
        <taxon>Gadoidei</taxon>
        <taxon>Gadidae</taxon>
        <taxon>Gadus</taxon>
    </lineage>
</organism>
<dbReference type="GO" id="GO:0007155">
    <property type="term" value="P:cell adhesion"/>
    <property type="evidence" value="ECO:0007669"/>
    <property type="project" value="InterPro"/>
</dbReference>
<keyword evidence="7 10" id="KW-1015">Disulfide bond</keyword>
<dbReference type="Gene3D" id="2.60.120.200">
    <property type="match status" value="5"/>
</dbReference>
<dbReference type="InterPro" id="IPR002049">
    <property type="entry name" value="LE_dom"/>
</dbReference>
<evidence type="ECO:0000256" key="7">
    <source>
        <dbReference type="ARBA" id="ARBA00023157"/>
    </source>
</evidence>
<evidence type="ECO:0000256" key="4">
    <source>
        <dbReference type="ARBA" id="ARBA00022729"/>
    </source>
</evidence>
<comment type="caution">
    <text evidence="10">Lacks conserved residue(s) required for the propagation of feature annotation.</text>
</comment>
<dbReference type="InterPro" id="IPR010307">
    <property type="entry name" value="Laminin_dom_II"/>
</dbReference>
<feature type="disulfide bond" evidence="10">
    <location>
        <begin position="189"/>
        <end position="198"/>
    </location>
</feature>
<evidence type="ECO:0000256" key="1">
    <source>
        <dbReference type="ARBA" id="ARBA00004302"/>
    </source>
</evidence>
<dbReference type="Pfam" id="PF06009">
    <property type="entry name" value="Laminin_II"/>
    <property type="match status" value="1"/>
</dbReference>
<dbReference type="Pfam" id="PF24973">
    <property type="entry name" value="EGF_LMN_ATRN"/>
    <property type="match status" value="1"/>
</dbReference>
<comment type="subcellular location">
    <subcellularLocation>
        <location evidence="1">Secreted</location>
        <location evidence="1">Extracellular space</location>
        <location evidence="1">Extracellular matrix</location>
        <location evidence="1">Basement membrane</location>
    </subcellularLocation>
</comment>
<evidence type="ECO:0000313" key="16">
    <source>
        <dbReference type="Proteomes" id="UP000694546"/>
    </source>
</evidence>
<dbReference type="Gene3D" id="2.10.25.10">
    <property type="entry name" value="Laminin"/>
    <property type="match status" value="5"/>
</dbReference>
<feature type="domain" description="Laminin G" evidence="13">
    <location>
        <begin position="1174"/>
        <end position="1344"/>
    </location>
</feature>
<dbReference type="GO" id="GO:0005576">
    <property type="term" value="C:extracellular region"/>
    <property type="evidence" value="ECO:0007669"/>
    <property type="project" value="UniProtKB-ARBA"/>
</dbReference>
<dbReference type="GeneTree" id="ENSGT00940000165424"/>
<keyword evidence="6" id="KW-0084">Basement membrane</keyword>
<sequence length="1732" mass="190502">MYEQLTCLPCNCKGHADYCQDVTGICSDCRDHSTGDFCEMCEDGYMLAPSLHGNHVCRPCACPLALPTNNFASRCDRGASVVRCKCQEGYAGHFCERCSPGYYGNPMVVGDSCKRCDCNGNSDPNLIVNECHNVTGRCLTCWDNTAGDNCERCAPGYHGDAISAKDCRVCGCSACGTASCDDRTGVCHCKPGVTGSLCDRCEEGYSGFTSCQGCRRCECGSASARPSCHPLTLSCPCLPGAGGRYCDRCLHGHWGYSSAGCKKCLCETGHCDVHTGECLPEASTVSLCNISCDECIWHLIGDMKASNQTLDQMMVSVLNISTGAAANDRLKYYNYTAHRLQVLLLYYNYTTHRVQVLLLYYNYTRLGESTLRSFLLAEQLSSNLTSLNVLIEEMVQDWELYSVQEELDPETKLGDTRESQETLAWMRTLDLAPREPDATDESTEAHDLLRRVRQLEKKLVSTAGRVEPAREILSRFGSKLTQTQGLLEASGLQVAASVGQYYAEVDGGQAELLVRLEALSLVDPGLVQSALDAAGELELQADTLEEDLKRSDANGFVQRAVSAANVYNNIVKYIDDANDTAVTTQSLSERAGDAIAVMVTQLDFVVTQSGNVFKQSVTLHSEQIDLEAEVLDKQKYIEETKETMDQNSRKLAEITKNINDIHGDRTPRRLEFSQEVAEATRNRSLEVLQEMEPITEQVEQWAQNMRDNQYSTQDYESAVSSAGEAVESLHLLVPALLEKLKVVEQKKPVNNVTTNILRIRELIAQARSVAKKVQVSMKFDGQSSVEVQPHSNLEELKTSTSISLFIRVDPDKDPIEDRFVLYLGDRNGKKDYVGLAIKNDNLVYVYNLGGEDVEIPLSTKPVSQWPPVFNYVKVERLGRHGKVFLTIPSQTTSDEQKFIQKGVSLGTDSLFDIDPKDIVFFVGGVPPDVTLPPPLSLAPFVGCIELGSLNNDVISLYNFKETHMVDVIATPPCPRYQPSPHYLLTCLYLLISSPNIFWSYPLVSSCISWSLLLVSPDLFSWCLLVSSPGVSWCLLLANFFILELKNGYLRLEYDFGFDNGPHRIENHIPLLKINDARYHEVSVIYHQSKKVILLVDKSYVKSVENPHKITLPFSDIYIGGAPSQVLSARPELSEVVGLRGCVKNFQFQKKDFNLLEEPGTIGISNGCPEEAFMSRRAYFAGQGYLGSTAKISPFDSFEGGLNFRTLNPSGLLFYHNEGKEEFSIALDNGMVVLNAKGTKVKSHKKHYNDGRTHFLVATLSQNKYLLVVDDKDKQEKKRPSSAAVSGSSLSSSLRSFYLGGSPTSSLKNFTGCISHAYINRQDRDIEAEDFQRYAEKVNASLQDCPIERPPAALLTPGSVARDGSSQRDEDLGEASCHLPSRPRAVRQAFRYGGSAHSRQEYHLSHFSLSLRTEAPAGLLFYVADQAGEDFMALVLDQGQLVFSFRSTAHRVQIRSQGAYNDGGWHSVICIRDGNAGQLIIDDLTGQEERAPGVDQSWRVQSPLYVGGAPLGHAQKNIQSLRSLSGCVRRLMLDGRQLSSASATFGATPCYDGPQEPGTFFSQEGGYIALDETAVLGRRLELSLEVRPRVATGVLVHIQAAEEEYMTVYLHQGAVVVLVNVGVRQFLTVVAPRDGLCTGAWHRITVIRDANVVQLDVDSEVDHTVGPLNLVAMEMESPVFIGGAPEGLVPEGVATRRPYAGCMRSLSINSSPVSFSKAALVSGAVAIGSCPTA</sequence>
<feature type="domain" description="Laminin G" evidence="13">
    <location>
        <begin position="774"/>
        <end position="973"/>
    </location>
</feature>
<dbReference type="Pfam" id="PF02210">
    <property type="entry name" value="Laminin_G_2"/>
    <property type="match status" value="5"/>
</dbReference>
<protein>
    <submittedName>
        <fullName evidence="15">Laminin, alpha 4</fullName>
    </submittedName>
</protein>
<dbReference type="SMART" id="SM00180">
    <property type="entry name" value="EGF_Lam"/>
    <property type="match status" value="5"/>
</dbReference>
<dbReference type="SUPFAM" id="SSF49899">
    <property type="entry name" value="Concanavalin A-like lectins/glucanases"/>
    <property type="match status" value="5"/>
</dbReference>
<evidence type="ECO:0000256" key="5">
    <source>
        <dbReference type="ARBA" id="ARBA00022737"/>
    </source>
</evidence>
<feature type="domain" description="Laminin EGF-like" evidence="14">
    <location>
        <begin position="116"/>
        <end position="169"/>
    </location>
</feature>